<protein>
    <recommendedName>
        <fullName evidence="8">Septation ring formation regulator EzrA</fullName>
    </recommendedName>
</protein>
<proteinExistence type="inferred from homology"/>
<dbReference type="OrthoDB" id="1654473at2"/>
<keyword evidence="5 8" id="KW-0472">Membrane</keyword>
<dbReference type="PATRIC" id="fig|889306.3.peg.3702"/>
<feature type="topological domain" description="Extracellular" evidence="8">
    <location>
        <begin position="1"/>
        <end position="2"/>
    </location>
</feature>
<evidence type="ECO:0000256" key="1">
    <source>
        <dbReference type="ARBA" id="ARBA00022618"/>
    </source>
</evidence>
<evidence type="ECO:0000256" key="2">
    <source>
        <dbReference type="ARBA" id="ARBA00022692"/>
    </source>
</evidence>
<comment type="caution">
    <text evidence="10">The sequence shown here is derived from an EMBL/GenBank/DDBJ whole genome shotgun (WGS) entry which is preliminary data.</text>
</comment>
<keyword evidence="11" id="KW-1185">Reference proteome</keyword>
<dbReference type="RefSeq" id="WP_041090799.1">
    <property type="nucleotide sequence ID" value="NZ_JXRP01000020.1"/>
</dbReference>
<keyword evidence="6 8" id="KW-0717">Septation</keyword>
<gene>
    <name evidence="8" type="primary">ezrA</name>
    <name evidence="10" type="ORF">KP78_36870</name>
</gene>
<dbReference type="Proteomes" id="UP000031938">
    <property type="component" value="Unassembled WGS sequence"/>
</dbReference>
<keyword evidence="8" id="KW-1003">Cell membrane</keyword>
<dbReference type="AlphaFoldDB" id="A0A0C2VIN2"/>
<evidence type="ECO:0000256" key="6">
    <source>
        <dbReference type="ARBA" id="ARBA00023210"/>
    </source>
</evidence>
<dbReference type="GO" id="GO:0000921">
    <property type="term" value="P:septin ring assembly"/>
    <property type="evidence" value="ECO:0007669"/>
    <property type="project" value="InterPro"/>
</dbReference>
<evidence type="ECO:0000256" key="8">
    <source>
        <dbReference type="HAMAP-Rule" id="MF_00728"/>
    </source>
</evidence>
<dbReference type="EMBL" id="JXRP01000020">
    <property type="protein sequence ID" value="KIL43863.1"/>
    <property type="molecule type" value="Genomic_DNA"/>
</dbReference>
<dbReference type="GO" id="GO:0005886">
    <property type="term" value="C:plasma membrane"/>
    <property type="evidence" value="ECO:0007669"/>
    <property type="project" value="UniProtKB-SubCell"/>
</dbReference>
<evidence type="ECO:0000256" key="9">
    <source>
        <dbReference type="SAM" id="Phobius"/>
    </source>
</evidence>
<reference evidence="10 11" key="1">
    <citation type="submission" date="2015-01" db="EMBL/GenBank/DDBJ databases">
        <title>Genome sequencing of Jeotgalibacillus soli.</title>
        <authorList>
            <person name="Goh K.M."/>
            <person name="Chan K.-G."/>
            <person name="Yaakop A.S."/>
            <person name="Ee R."/>
            <person name="Gan H.M."/>
            <person name="Chan C.S."/>
        </authorList>
    </citation>
    <scope>NUCLEOTIDE SEQUENCE [LARGE SCALE GENOMIC DNA]</scope>
    <source>
        <strain evidence="10 11">P9</strain>
    </source>
</reference>
<dbReference type="InterPro" id="IPR010379">
    <property type="entry name" value="EzrA"/>
</dbReference>
<comment type="subcellular location">
    <subcellularLocation>
        <location evidence="8">Cell membrane</location>
        <topology evidence="8">Single-pass membrane protein</topology>
    </subcellularLocation>
    <text evidence="8">Colocalized with FtsZ to the nascent septal site.</text>
</comment>
<dbReference type="STRING" id="889306.KP78_36870"/>
<comment type="similarity">
    <text evidence="8">Belongs to the EzrA family.</text>
</comment>
<dbReference type="Pfam" id="PF06160">
    <property type="entry name" value="EzrA"/>
    <property type="match status" value="1"/>
</dbReference>
<keyword evidence="4 8" id="KW-0175">Coiled coil</keyword>
<name>A0A0C2VIN2_9BACL</name>
<dbReference type="HAMAP" id="MF_00728">
    <property type="entry name" value="EzrA"/>
    <property type="match status" value="1"/>
</dbReference>
<accession>A0A0C2VIN2</accession>
<comment type="function">
    <text evidence="8">Negative regulator of FtsZ ring formation; modulates the frequency and position of FtsZ ring formation. Inhibits FtsZ ring formation at polar sites. Interacts either with FtsZ or with one of its binding partners to promote depolymerization.</text>
</comment>
<evidence type="ECO:0000313" key="10">
    <source>
        <dbReference type="EMBL" id="KIL43863.1"/>
    </source>
</evidence>
<feature type="topological domain" description="Cytoplasmic" evidence="8">
    <location>
        <begin position="22"/>
        <end position="569"/>
    </location>
</feature>
<evidence type="ECO:0000256" key="5">
    <source>
        <dbReference type="ARBA" id="ARBA00023136"/>
    </source>
</evidence>
<sequence length="569" mass="66660">MEYIIGSVILIIIIVAIAFYWRKKHYKEIDRLETLKLEIQHRPILEEMTKVKQLNMNGQTEELFERWRQAWTGIVDVKLPQVDSLLFDAEEYIDKLRFRKSIEIQATIKVMLKQAEEEMNKILVELEELMGSDEKNRSEMEVIQGQYKEAKQTLFAQRHTYGKAAEGIDLKIEALAPKLMQYEEMTKQGDYLEARELVMKLSNEIEHITTLLDTVPETYNEAYYSLPAQLMEVKEGFEEMNQSGYPLTHIKMEEEMELLHESIELARTHTNHLEMDEAEGQVKLIHEHLDVLYDLLETEVEARTHLKEHYEHTDVWLDEVQEQNINLQIETEFVRQSYQLDQEDLNIPKELDNKLNQAAKKYSALKERIAANDVAFSTLWEDLRAIRDELDAIVPAQQAFKEQLQRLRQEEVEVQESGLALKQTLKDQKRMLRHANLPVIPDYIKAQTEEAQDQLEQLEQSLREKPLNIVTIQQHADSADAMVQLVYNDTENMIQTARSVERVIQYGNRYRSKHETVYIGLNEAELLFRKGHYQKALEEAAEAIESVEPGALKKIEELSQERSTENQYA</sequence>
<dbReference type="GO" id="GO:0005940">
    <property type="term" value="C:septin ring"/>
    <property type="evidence" value="ECO:0007669"/>
    <property type="project" value="InterPro"/>
</dbReference>
<dbReference type="NCBIfam" id="NF003413">
    <property type="entry name" value="PRK04778.1-7"/>
    <property type="match status" value="1"/>
</dbReference>
<keyword evidence="3 8" id="KW-1133">Transmembrane helix</keyword>
<feature type="transmembrane region" description="Helical" evidence="9">
    <location>
        <begin position="6"/>
        <end position="22"/>
    </location>
</feature>
<evidence type="ECO:0000256" key="7">
    <source>
        <dbReference type="ARBA" id="ARBA00023306"/>
    </source>
</evidence>
<evidence type="ECO:0000256" key="3">
    <source>
        <dbReference type="ARBA" id="ARBA00022989"/>
    </source>
</evidence>
<organism evidence="10 11">
    <name type="scientific">Jeotgalibacillus soli</name>
    <dbReference type="NCBI Taxonomy" id="889306"/>
    <lineage>
        <taxon>Bacteria</taxon>
        <taxon>Bacillati</taxon>
        <taxon>Bacillota</taxon>
        <taxon>Bacilli</taxon>
        <taxon>Bacillales</taxon>
        <taxon>Caryophanaceae</taxon>
        <taxon>Jeotgalibacillus</taxon>
    </lineage>
</organism>
<keyword evidence="1 8" id="KW-0132">Cell division</keyword>
<dbReference type="GO" id="GO:0000917">
    <property type="term" value="P:division septum assembly"/>
    <property type="evidence" value="ECO:0007669"/>
    <property type="project" value="UniProtKB-KW"/>
</dbReference>
<keyword evidence="2 8" id="KW-0812">Transmembrane</keyword>
<evidence type="ECO:0000256" key="4">
    <source>
        <dbReference type="ARBA" id="ARBA00023054"/>
    </source>
</evidence>
<evidence type="ECO:0000313" key="11">
    <source>
        <dbReference type="Proteomes" id="UP000031938"/>
    </source>
</evidence>
<keyword evidence="7 8" id="KW-0131">Cell cycle</keyword>